<dbReference type="EMBL" id="JACHLP010000005">
    <property type="protein sequence ID" value="MBB4844386.1"/>
    <property type="molecule type" value="Genomic_DNA"/>
</dbReference>
<evidence type="ECO:0000256" key="10">
    <source>
        <dbReference type="ARBA" id="ARBA00023237"/>
    </source>
</evidence>
<feature type="domain" description="TonB-dependent receptor plug" evidence="15">
    <location>
        <begin position="134"/>
        <end position="240"/>
    </location>
</feature>
<evidence type="ECO:0000256" key="8">
    <source>
        <dbReference type="ARBA" id="ARBA00023077"/>
    </source>
</evidence>
<keyword evidence="13" id="KW-0732">Signal</keyword>
<dbReference type="RefSeq" id="WP_221439596.1">
    <property type="nucleotide sequence ID" value="NZ_JACHLP010000005.1"/>
</dbReference>
<dbReference type="Pfam" id="PF07715">
    <property type="entry name" value="Plug"/>
    <property type="match status" value="1"/>
</dbReference>
<protein>
    <submittedName>
        <fullName evidence="16">Iron complex outermembrane receptor protein</fullName>
    </submittedName>
</protein>
<dbReference type="InterPro" id="IPR012910">
    <property type="entry name" value="Plug_dom"/>
</dbReference>
<organism evidence="16 17">
    <name type="scientific">Roseateles oligotrophus</name>
    <dbReference type="NCBI Taxonomy" id="1769250"/>
    <lineage>
        <taxon>Bacteria</taxon>
        <taxon>Pseudomonadati</taxon>
        <taxon>Pseudomonadota</taxon>
        <taxon>Betaproteobacteria</taxon>
        <taxon>Burkholderiales</taxon>
        <taxon>Sphaerotilaceae</taxon>
        <taxon>Roseateles</taxon>
    </lineage>
</organism>
<dbReference type="Gene3D" id="3.55.50.30">
    <property type="match status" value="1"/>
</dbReference>
<evidence type="ECO:0000256" key="1">
    <source>
        <dbReference type="ARBA" id="ARBA00004571"/>
    </source>
</evidence>
<keyword evidence="8 12" id="KW-0798">TonB box</keyword>
<dbReference type="Pfam" id="PF00593">
    <property type="entry name" value="TonB_dep_Rec_b-barrel"/>
    <property type="match status" value="1"/>
</dbReference>
<keyword evidence="16" id="KW-0675">Receptor</keyword>
<evidence type="ECO:0000313" key="17">
    <source>
        <dbReference type="Proteomes" id="UP000562027"/>
    </source>
</evidence>
<evidence type="ECO:0000259" key="15">
    <source>
        <dbReference type="Pfam" id="PF07715"/>
    </source>
</evidence>
<comment type="subcellular location">
    <subcellularLocation>
        <location evidence="1 11">Cell outer membrane</location>
        <topology evidence="1 11">Multi-pass membrane protein</topology>
    </subcellularLocation>
</comment>
<evidence type="ECO:0000256" key="3">
    <source>
        <dbReference type="ARBA" id="ARBA00022452"/>
    </source>
</evidence>
<feature type="chain" id="PRO_5032382488" evidence="13">
    <location>
        <begin position="30"/>
        <end position="783"/>
    </location>
</feature>
<evidence type="ECO:0000256" key="4">
    <source>
        <dbReference type="ARBA" id="ARBA00022496"/>
    </source>
</evidence>
<dbReference type="InterPro" id="IPR036942">
    <property type="entry name" value="Beta-barrel_TonB_sf"/>
</dbReference>
<evidence type="ECO:0000259" key="14">
    <source>
        <dbReference type="Pfam" id="PF00593"/>
    </source>
</evidence>
<dbReference type="GO" id="GO:0006826">
    <property type="term" value="P:iron ion transport"/>
    <property type="evidence" value="ECO:0007669"/>
    <property type="project" value="UniProtKB-KW"/>
</dbReference>
<dbReference type="InterPro" id="IPR039426">
    <property type="entry name" value="TonB-dep_rcpt-like"/>
</dbReference>
<dbReference type="Proteomes" id="UP000562027">
    <property type="component" value="Unassembled WGS sequence"/>
</dbReference>
<dbReference type="InterPro" id="IPR000531">
    <property type="entry name" value="Beta-barrel_TonB"/>
</dbReference>
<keyword evidence="4" id="KW-0410">Iron transport</keyword>
<dbReference type="Gene3D" id="2.40.170.20">
    <property type="entry name" value="TonB-dependent receptor, beta-barrel domain"/>
    <property type="match status" value="1"/>
</dbReference>
<reference evidence="16 17" key="1">
    <citation type="submission" date="2020-08" db="EMBL/GenBank/DDBJ databases">
        <title>Functional genomics of gut bacteria from endangered species of beetles.</title>
        <authorList>
            <person name="Carlos-Shanley C."/>
        </authorList>
    </citation>
    <scope>NUCLEOTIDE SEQUENCE [LARGE SCALE GENOMIC DNA]</scope>
    <source>
        <strain evidence="16 17">S00239</strain>
    </source>
</reference>
<evidence type="ECO:0000256" key="2">
    <source>
        <dbReference type="ARBA" id="ARBA00022448"/>
    </source>
</evidence>
<evidence type="ECO:0000313" key="16">
    <source>
        <dbReference type="EMBL" id="MBB4844386.1"/>
    </source>
</evidence>
<dbReference type="SUPFAM" id="SSF56935">
    <property type="entry name" value="Porins"/>
    <property type="match status" value="1"/>
</dbReference>
<evidence type="ECO:0000256" key="6">
    <source>
        <dbReference type="ARBA" id="ARBA00023004"/>
    </source>
</evidence>
<keyword evidence="5 11" id="KW-0812">Transmembrane</keyword>
<dbReference type="PANTHER" id="PTHR32552:SF81">
    <property type="entry name" value="TONB-DEPENDENT OUTER MEMBRANE RECEPTOR"/>
    <property type="match status" value="1"/>
</dbReference>
<comment type="similarity">
    <text evidence="11 12">Belongs to the TonB-dependent receptor family.</text>
</comment>
<dbReference type="PANTHER" id="PTHR32552">
    <property type="entry name" value="FERRICHROME IRON RECEPTOR-RELATED"/>
    <property type="match status" value="1"/>
</dbReference>
<keyword evidence="2 11" id="KW-0813">Transport</keyword>
<keyword evidence="7" id="KW-0406">Ion transport</keyword>
<evidence type="ECO:0000256" key="5">
    <source>
        <dbReference type="ARBA" id="ARBA00022692"/>
    </source>
</evidence>
<dbReference type="GO" id="GO:0009279">
    <property type="term" value="C:cell outer membrane"/>
    <property type="evidence" value="ECO:0007669"/>
    <property type="project" value="UniProtKB-SubCell"/>
</dbReference>
<evidence type="ECO:0000256" key="13">
    <source>
        <dbReference type="SAM" id="SignalP"/>
    </source>
</evidence>
<evidence type="ECO:0000256" key="11">
    <source>
        <dbReference type="PROSITE-ProRule" id="PRU01360"/>
    </source>
</evidence>
<comment type="caution">
    <text evidence="16">The sequence shown here is derived from an EMBL/GenBank/DDBJ whole genome shotgun (WGS) entry which is preliminary data.</text>
</comment>
<sequence length="783" mass="85688">MTSFQARPNKAHRIAALVALASFHWTCLAAELPFDIPTQPLEAALRLFEAQAGVAVQRPLQWPQGLAETPASALSGRFEPVRALHRLLAGHPLQIAERDGRFVIAVVEQAQPATEPDKTLPAVTVTARRGAERAKDVPFSVSTVQGFELEQRRLTTLEEALRDTPGVEVNAWGGFGDANVRMRGVGSLYQVSSEDSSVVVNLDGTPLSARNASLPMLDVERVEVLKGPQGTLFGRNSEAGAINIVTRRPSREPDGYARIEAGQEGQRLIEGAVGGALAEDWSARIALRSQQSDDVVHNIQTGEPIMKAKELGLRASVLWQPRAATSVLLTTEHQDQKDKVGLMLLRPYGDPPSLDATPGLFGADVKSHRHALEVNHDLANARLTSHTSFQQRREDQTSGADRIVAATVFGMPTEYLKQYHRDESAWNQDLRLSSLPGAATFWVAGVNLYGSKREYDTTVGGMTDNLRDFETRSEAAYGEVTVPLAAALKLTGGLRYTQERKKYDASFVTTGYPATQDSRSLDDRYATGRVALSWALDTQTNLYGVLAHGHKAKGFQDETSQVADGDPFKAAKVDSLELGLKFESADRRLAWTTAAFFNRVRDDHMLGYDYTTFATKAINADTRARGLEVEGQWRAAPGLTLKGGAVYTDATITQSVMGVSGGDVAAGNRVPDVPRWSGKLSVNYTRPLPGFMGLASPQLTTLLAYRVMSTRANDPQNHIFLPRLQKIDARIGIASGAGELYLWVDNLQDKRYDQYVYYFTPNANVGMPTRGRTVGLGFTWQFF</sequence>
<keyword evidence="17" id="KW-1185">Reference proteome</keyword>
<accession>A0A840L8H9</accession>
<proteinExistence type="inferred from homology"/>
<dbReference type="PROSITE" id="PS52016">
    <property type="entry name" value="TONB_DEPENDENT_REC_3"/>
    <property type="match status" value="1"/>
</dbReference>
<keyword evidence="3 11" id="KW-1134">Transmembrane beta strand</keyword>
<evidence type="ECO:0000256" key="9">
    <source>
        <dbReference type="ARBA" id="ARBA00023136"/>
    </source>
</evidence>
<keyword evidence="6" id="KW-0408">Iron</keyword>
<keyword evidence="10 11" id="KW-0998">Cell outer membrane</keyword>
<evidence type="ECO:0000256" key="12">
    <source>
        <dbReference type="RuleBase" id="RU003357"/>
    </source>
</evidence>
<dbReference type="CDD" id="cd01347">
    <property type="entry name" value="ligand_gated_channel"/>
    <property type="match status" value="1"/>
</dbReference>
<name>A0A840L8H9_9BURK</name>
<gene>
    <name evidence="16" type="ORF">HNP55_002922</name>
</gene>
<feature type="domain" description="TonB-dependent receptor-like beta-barrel" evidence="14">
    <location>
        <begin position="348"/>
        <end position="747"/>
    </location>
</feature>
<keyword evidence="9 11" id="KW-0472">Membrane</keyword>
<dbReference type="AlphaFoldDB" id="A0A840L8H9"/>
<feature type="signal peptide" evidence="13">
    <location>
        <begin position="1"/>
        <end position="29"/>
    </location>
</feature>
<evidence type="ECO:0000256" key="7">
    <source>
        <dbReference type="ARBA" id="ARBA00023065"/>
    </source>
</evidence>